<evidence type="ECO:0000256" key="3">
    <source>
        <dbReference type="ARBA" id="ARBA00022670"/>
    </source>
</evidence>
<keyword evidence="8" id="KW-0472">Membrane</keyword>
<feature type="transmembrane region" description="Helical" evidence="8">
    <location>
        <begin position="6"/>
        <end position="23"/>
    </location>
</feature>
<evidence type="ECO:0000256" key="8">
    <source>
        <dbReference type="SAM" id="Phobius"/>
    </source>
</evidence>
<dbReference type="SUPFAM" id="SSF53187">
    <property type="entry name" value="Zn-dependent exopeptidases"/>
    <property type="match status" value="1"/>
</dbReference>
<evidence type="ECO:0000256" key="7">
    <source>
        <dbReference type="PROSITE-ProRule" id="PRU01379"/>
    </source>
</evidence>
<dbReference type="GO" id="GO:0005615">
    <property type="term" value="C:extracellular space"/>
    <property type="evidence" value="ECO:0007669"/>
    <property type="project" value="TreeGrafter"/>
</dbReference>
<protein>
    <recommendedName>
        <fullName evidence="9">Peptidase M14 domain-containing protein</fullName>
    </recommendedName>
</protein>
<dbReference type="PROSITE" id="PS52035">
    <property type="entry name" value="PEPTIDASE_M14"/>
    <property type="match status" value="1"/>
</dbReference>
<reference evidence="11" key="1">
    <citation type="submission" date="2017-09" db="EMBL/GenBank/DDBJ databases">
        <title>Depth-based differentiation of microbial function through sediment-hosted aquifers and enrichment of novel symbionts in the deep terrestrial subsurface.</title>
        <authorList>
            <person name="Probst A.J."/>
            <person name="Ladd B."/>
            <person name="Jarett J.K."/>
            <person name="Geller-Mcgrath D.E."/>
            <person name="Sieber C.M.K."/>
            <person name="Emerson J.B."/>
            <person name="Anantharaman K."/>
            <person name="Thomas B.C."/>
            <person name="Malmstrom R."/>
            <person name="Stieglmeier M."/>
            <person name="Klingl A."/>
            <person name="Woyke T."/>
            <person name="Ryan C.M."/>
            <person name="Banfield J.F."/>
        </authorList>
    </citation>
    <scope>NUCLEOTIDE SEQUENCE [LARGE SCALE GENOMIC DNA]</scope>
</reference>
<keyword evidence="8" id="KW-1133">Transmembrane helix</keyword>
<evidence type="ECO:0000256" key="1">
    <source>
        <dbReference type="ARBA" id="ARBA00001947"/>
    </source>
</evidence>
<keyword evidence="8" id="KW-0812">Transmembrane</keyword>
<comment type="cofactor">
    <cofactor evidence="1">
        <name>Zn(2+)</name>
        <dbReference type="ChEBI" id="CHEBI:29105"/>
    </cofactor>
</comment>
<dbReference type="PANTHER" id="PTHR11705">
    <property type="entry name" value="PROTEASE FAMILY M14 CARBOXYPEPTIDASE A,B"/>
    <property type="match status" value="1"/>
</dbReference>
<name>A0A2H0US98_9BACT</name>
<sequence>MNKRALWIGLVAVAVIGLIILISKTSNKPEPVPTPSPSPSVQYEIIGKSVEGRNIESYTYGAGDEHLVFIGGIHGGYEWNSVVLAYNAMDYLETNKESIPENLKITIIPSMNPDGVYKVLGKEGRISEKDAKPTEETIPGRFNAHNVDLNRNFDCKWQPESTWRGNKVSAGTSAFSEPEAQAIRDYMLKEHPSAVVFWHSQAGEVYTSECEDGISDETRNLMKTYAKASGYKESETFDYYAVTGDAEGWLARVGIPTITVELKTHENVEWDRNLAGMKSIINYYGK</sequence>
<keyword evidence="6" id="KW-0482">Metalloprotease</keyword>
<keyword evidence="5" id="KW-0862">Zinc</keyword>
<dbReference type="Pfam" id="PF00246">
    <property type="entry name" value="Peptidase_M14"/>
    <property type="match status" value="1"/>
</dbReference>
<evidence type="ECO:0000256" key="2">
    <source>
        <dbReference type="ARBA" id="ARBA00005988"/>
    </source>
</evidence>
<dbReference type="GO" id="GO:0008270">
    <property type="term" value="F:zinc ion binding"/>
    <property type="evidence" value="ECO:0007669"/>
    <property type="project" value="InterPro"/>
</dbReference>
<evidence type="ECO:0000256" key="4">
    <source>
        <dbReference type="ARBA" id="ARBA00022801"/>
    </source>
</evidence>
<comment type="similarity">
    <text evidence="2 7">Belongs to the peptidase M14 family.</text>
</comment>
<dbReference type="Gene3D" id="3.40.630.10">
    <property type="entry name" value="Zn peptidases"/>
    <property type="match status" value="1"/>
</dbReference>
<dbReference type="SMART" id="SM00631">
    <property type="entry name" value="Zn_pept"/>
    <property type="match status" value="1"/>
</dbReference>
<dbReference type="EMBL" id="PFAZ01000001">
    <property type="protein sequence ID" value="PIR89280.1"/>
    <property type="molecule type" value="Genomic_DNA"/>
</dbReference>
<evidence type="ECO:0000313" key="10">
    <source>
        <dbReference type="EMBL" id="PIR89280.1"/>
    </source>
</evidence>
<comment type="caution">
    <text evidence="10">The sequence shown here is derived from an EMBL/GenBank/DDBJ whole genome shotgun (WGS) entry which is preliminary data.</text>
</comment>
<dbReference type="GO" id="GO:0004181">
    <property type="term" value="F:metallocarboxypeptidase activity"/>
    <property type="evidence" value="ECO:0007669"/>
    <property type="project" value="InterPro"/>
</dbReference>
<dbReference type="GO" id="GO:0006508">
    <property type="term" value="P:proteolysis"/>
    <property type="evidence" value="ECO:0007669"/>
    <property type="project" value="UniProtKB-KW"/>
</dbReference>
<dbReference type="AlphaFoldDB" id="A0A2H0US98"/>
<dbReference type="PANTHER" id="PTHR11705:SF143">
    <property type="entry name" value="SLL0236 PROTEIN"/>
    <property type="match status" value="1"/>
</dbReference>
<evidence type="ECO:0000256" key="5">
    <source>
        <dbReference type="ARBA" id="ARBA00022833"/>
    </source>
</evidence>
<dbReference type="Proteomes" id="UP000231157">
    <property type="component" value="Unassembled WGS sequence"/>
</dbReference>
<evidence type="ECO:0000259" key="9">
    <source>
        <dbReference type="PROSITE" id="PS52035"/>
    </source>
</evidence>
<keyword evidence="3" id="KW-0645">Protease</keyword>
<organism evidence="10 11">
    <name type="scientific">Candidatus Harrisonbacteria bacterium CG10_big_fil_rev_8_21_14_0_10_40_38</name>
    <dbReference type="NCBI Taxonomy" id="1974583"/>
    <lineage>
        <taxon>Bacteria</taxon>
        <taxon>Candidatus Harrisoniibacteriota</taxon>
    </lineage>
</organism>
<evidence type="ECO:0000313" key="11">
    <source>
        <dbReference type="Proteomes" id="UP000231157"/>
    </source>
</evidence>
<keyword evidence="4" id="KW-0378">Hydrolase</keyword>
<feature type="active site" description="Proton donor/acceptor" evidence="7">
    <location>
        <position position="261"/>
    </location>
</feature>
<dbReference type="InterPro" id="IPR000834">
    <property type="entry name" value="Peptidase_M14"/>
</dbReference>
<evidence type="ECO:0000256" key="6">
    <source>
        <dbReference type="ARBA" id="ARBA00023049"/>
    </source>
</evidence>
<dbReference type="CDD" id="cd00596">
    <property type="entry name" value="Peptidase_M14_like"/>
    <property type="match status" value="1"/>
</dbReference>
<feature type="domain" description="Peptidase M14" evidence="9">
    <location>
        <begin position="18"/>
        <end position="284"/>
    </location>
</feature>
<proteinExistence type="inferred from homology"/>
<accession>A0A2H0US98</accession>
<gene>
    <name evidence="10" type="ORF">COU07_00050</name>
</gene>